<dbReference type="AlphaFoldDB" id="A0A806K2H0"/>
<proteinExistence type="predicted"/>
<sequence>MGLTKQAYMMRKNLGSFSLEETLVLAEIYDRPVEYLFKEYAIDV</sequence>
<protein>
    <submittedName>
        <fullName evidence="1">Uncharacterized protein</fullName>
    </submittedName>
</protein>
<organism evidence="1">
    <name type="scientific">uncultured bacterium contig00166</name>
    <dbReference type="NCBI Taxonomy" id="1181595"/>
    <lineage>
        <taxon>Bacteria</taxon>
        <taxon>environmental samples</taxon>
    </lineage>
</organism>
<reference evidence="1" key="1">
    <citation type="submission" date="2012-03" db="EMBL/GenBank/DDBJ databases">
        <title>Functional metagenomics reveals considerable lignocellulase gene clusters in the gut microbiome of a wood-feeding higher termite.</title>
        <authorList>
            <person name="Liu N."/>
        </authorList>
    </citation>
    <scope>NUCLEOTIDE SEQUENCE</scope>
</reference>
<dbReference type="EMBL" id="JQ844283">
    <property type="protein sequence ID" value="AGS54240.1"/>
    <property type="molecule type" value="Genomic_DNA"/>
</dbReference>
<accession>A0A806K2H0</accession>
<evidence type="ECO:0000313" key="1">
    <source>
        <dbReference type="EMBL" id="AGS54240.1"/>
    </source>
</evidence>
<name>A0A806K2H0_9BACT</name>